<dbReference type="GO" id="GO:0008941">
    <property type="term" value="F:nitric oxide dioxygenase NAD(P)H activity"/>
    <property type="evidence" value="ECO:0007669"/>
    <property type="project" value="TreeGrafter"/>
</dbReference>
<gene>
    <name evidence="7" type="ORF">GIY30_10300</name>
</gene>
<dbReference type="InterPro" id="IPR012292">
    <property type="entry name" value="Globin/Proto"/>
</dbReference>
<evidence type="ECO:0000256" key="3">
    <source>
        <dbReference type="ARBA" id="ARBA00022723"/>
    </source>
</evidence>
<dbReference type="GO" id="GO:0005344">
    <property type="term" value="F:oxygen carrier activity"/>
    <property type="evidence" value="ECO:0007669"/>
    <property type="project" value="UniProtKB-KW"/>
</dbReference>
<evidence type="ECO:0000256" key="4">
    <source>
        <dbReference type="ARBA" id="ARBA00023004"/>
    </source>
</evidence>
<dbReference type="AlphaFoldDB" id="A0A6L7GTA8"/>
<evidence type="ECO:0000313" key="7">
    <source>
        <dbReference type="EMBL" id="MXP21738.1"/>
    </source>
</evidence>
<dbReference type="GO" id="GO:0071949">
    <property type="term" value="F:FAD binding"/>
    <property type="evidence" value="ECO:0007669"/>
    <property type="project" value="TreeGrafter"/>
</dbReference>
<dbReference type="InterPro" id="IPR000971">
    <property type="entry name" value="Globin"/>
</dbReference>
<dbReference type="GO" id="GO:0046872">
    <property type="term" value="F:metal ion binding"/>
    <property type="evidence" value="ECO:0007669"/>
    <property type="project" value="UniProtKB-KW"/>
</dbReference>
<feature type="domain" description="Globin" evidence="6">
    <location>
        <begin position="1"/>
        <end position="131"/>
    </location>
</feature>
<dbReference type="GO" id="GO:0046210">
    <property type="term" value="P:nitric oxide catabolic process"/>
    <property type="evidence" value="ECO:0007669"/>
    <property type="project" value="TreeGrafter"/>
</dbReference>
<dbReference type="GO" id="GO:0019825">
    <property type="term" value="F:oxygen binding"/>
    <property type="evidence" value="ECO:0007669"/>
    <property type="project" value="InterPro"/>
</dbReference>
<dbReference type="PROSITE" id="PS01033">
    <property type="entry name" value="GLOBIN"/>
    <property type="match status" value="1"/>
</dbReference>
<dbReference type="GO" id="GO:0020037">
    <property type="term" value="F:heme binding"/>
    <property type="evidence" value="ECO:0007669"/>
    <property type="project" value="InterPro"/>
</dbReference>
<keyword evidence="3" id="KW-0479">Metal-binding</keyword>
<protein>
    <submittedName>
        <fullName evidence="7">Flavoprotein</fullName>
    </submittedName>
</protein>
<dbReference type="RefSeq" id="WP_160901892.1">
    <property type="nucleotide sequence ID" value="NZ_CP102850.1"/>
</dbReference>
<evidence type="ECO:0000259" key="6">
    <source>
        <dbReference type="PROSITE" id="PS01033"/>
    </source>
</evidence>
<evidence type="ECO:0000256" key="2">
    <source>
        <dbReference type="ARBA" id="ARBA00022621"/>
    </source>
</evidence>
<proteinExistence type="inferred from homology"/>
<dbReference type="Proteomes" id="UP000475545">
    <property type="component" value="Unassembled WGS sequence"/>
</dbReference>
<comment type="caution">
    <text evidence="7">The sequence shown here is derived from an EMBL/GenBank/DDBJ whole genome shotgun (WGS) entry which is preliminary data.</text>
</comment>
<keyword evidence="1 5" id="KW-0349">Heme</keyword>
<keyword evidence="5" id="KW-0813">Transport</keyword>
<dbReference type="InterPro" id="IPR009050">
    <property type="entry name" value="Globin-like_sf"/>
</dbReference>
<comment type="similarity">
    <text evidence="5">Belongs to the globin family.</text>
</comment>
<evidence type="ECO:0000313" key="8">
    <source>
        <dbReference type="Proteomes" id="UP000475545"/>
    </source>
</evidence>
<keyword evidence="2 5" id="KW-0561">Oxygen transport</keyword>
<dbReference type="GO" id="GO:0071500">
    <property type="term" value="P:cellular response to nitrosative stress"/>
    <property type="evidence" value="ECO:0007669"/>
    <property type="project" value="TreeGrafter"/>
</dbReference>
<accession>A0A6L7GTA8</accession>
<name>A0A6L7GTA8_9ACTN</name>
<keyword evidence="8" id="KW-1185">Reference proteome</keyword>
<evidence type="ECO:0000256" key="1">
    <source>
        <dbReference type="ARBA" id="ARBA00022617"/>
    </source>
</evidence>
<organism evidence="7 8">
    <name type="scientific">Gordonia mangrovi</name>
    <dbReference type="NCBI Taxonomy" id="2665643"/>
    <lineage>
        <taxon>Bacteria</taxon>
        <taxon>Bacillati</taxon>
        <taxon>Actinomycetota</taxon>
        <taxon>Actinomycetes</taxon>
        <taxon>Mycobacteriales</taxon>
        <taxon>Gordoniaceae</taxon>
        <taxon>Gordonia</taxon>
    </lineage>
</organism>
<dbReference type="PANTHER" id="PTHR43396">
    <property type="entry name" value="FLAVOHEMOPROTEIN"/>
    <property type="match status" value="1"/>
</dbReference>
<dbReference type="Pfam" id="PF00042">
    <property type="entry name" value="Globin"/>
    <property type="match status" value="1"/>
</dbReference>
<dbReference type="Gene3D" id="1.10.490.10">
    <property type="entry name" value="Globins"/>
    <property type="match status" value="1"/>
</dbReference>
<dbReference type="EMBL" id="WMBR01000002">
    <property type="protein sequence ID" value="MXP21738.1"/>
    <property type="molecule type" value="Genomic_DNA"/>
</dbReference>
<sequence>MDRQLLEHSLASVDLPDDGLTVRFYQILFERYPAVEPMFQRDTKIQAEMLRTAIVSVIDNLDDAEWLTTNLGSLGKRHAEMGVTAPMYEAVGECMIAAMAEIGGDAWTRDMTAAWTEALTAVASLMLAGYPGGDSHSGN</sequence>
<reference evidence="7 8" key="1">
    <citation type="submission" date="2019-11" db="EMBL/GenBank/DDBJ databases">
        <title>Gordonia sp. nov., a novel actinobacterium isolated from mangrove soil in Hainan.</title>
        <authorList>
            <person name="Huang X."/>
            <person name="Xie Y."/>
            <person name="Chu X."/>
            <person name="Xiao K."/>
        </authorList>
    </citation>
    <scope>NUCLEOTIDE SEQUENCE [LARGE SCALE GENOMIC DNA]</scope>
    <source>
        <strain evidence="7 8">HNM0687</strain>
    </source>
</reference>
<keyword evidence="4" id="KW-0408">Iron</keyword>
<evidence type="ECO:0000256" key="5">
    <source>
        <dbReference type="RuleBase" id="RU000356"/>
    </source>
</evidence>
<dbReference type="PANTHER" id="PTHR43396:SF3">
    <property type="entry name" value="FLAVOHEMOPROTEIN"/>
    <property type="match status" value="1"/>
</dbReference>
<dbReference type="SUPFAM" id="SSF46458">
    <property type="entry name" value="Globin-like"/>
    <property type="match status" value="1"/>
</dbReference>